<keyword evidence="1" id="KW-0808">Transferase</keyword>
<dbReference type="FunFam" id="3.10.20.370:FF:000001">
    <property type="entry name" value="Retrovirus-related Pol polyprotein from transposon 17.6-like protein"/>
    <property type="match status" value="1"/>
</dbReference>
<evidence type="ECO:0000256" key="2">
    <source>
        <dbReference type="ARBA" id="ARBA00022695"/>
    </source>
</evidence>
<evidence type="ECO:0000256" key="5">
    <source>
        <dbReference type="ARBA" id="ARBA00022801"/>
    </source>
</evidence>
<evidence type="ECO:0000259" key="8">
    <source>
        <dbReference type="PROSITE" id="PS50878"/>
    </source>
</evidence>
<dbReference type="FunFam" id="3.10.10.10:FF:000002">
    <property type="entry name" value="Retrovirus-related Pol polyprotein from transposon 17.6-like protein"/>
    <property type="match status" value="1"/>
</dbReference>
<dbReference type="InterPro" id="IPR050951">
    <property type="entry name" value="Retrovirus_Pol_polyprotein"/>
</dbReference>
<dbReference type="Proteomes" id="UP001347796">
    <property type="component" value="Unassembled WGS sequence"/>
</dbReference>
<keyword evidence="5" id="KW-0378">Hydrolase</keyword>
<dbReference type="PROSITE" id="PS50994">
    <property type="entry name" value="INTEGRASE"/>
    <property type="match status" value="1"/>
</dbReference>
<dbReference type="GO" id="GO:0006508">
    <property type="term" value="P:proteolysis"/>
    <property type="evidence" value="ECO:0007669"/>
    <property type="project" value="InterPro"/>
</dbReference>
<dbReference type="InterPro" id="IPR043502">
    <property type="entry name" value="DNA/RNA_pol_sf"/>
</dbReference>
<dbReference type="SUPFAM" id="SSF50630">
    <property type="entry name" value="Acid proteases"/>
    <property type="match status" value="1"/>
</dbReference>
<dbReference type="PROSITE" id="PS50878">
    <property type="entry name" value="RT_POL"/>
    <property type="match status" value="1"/>
</dbReference>
<reference evidence="10 11" key="1">
    <citation type="submission" date="2024-01" db="EMBL/GenBank/DDBJ databases">
        <title>The genome of the rayed Mediterranean limpet Patella caerulea (Linnaeus, 1758).</title>
        <authorList>
            <person name="Anh-Thu Weber A."/>
            <person name="Halstead-Nussloch G."/>
        </authorList>
    </citation>
    <scope>NUCLEOTIDE SEQUENCE [LARGE SCALE GENOMIC DNA]</scope>
    <source>
        <strain evidence="10">AATW-2023a</strain>
        <tissue evidence="10">Whole specimen</tissue>
    </source>
</reference>
<dbReference type="AlphaFoldDB" id="A0AAN8JB71"/>
<dbReference type="Pfam" id="PF00078">
    <property type="entry name" value="RVT_1"/>
    <property type="match status" value="1"/>
</dbReference>
<keyword evidence="6" id="KW-0511">Multifunctional enzyme</keyword>
<dbReference type="CDD" id="cd01647">
    <property type="entry name" value="RT_LTR"/>
    <property type="match status" value="1"/>
</dbReference>
<dbReference type="GO" id="GO:0015074">
    <property type="term" value="P:DNA integration"/>
    <property type="evidence" value="ECO:0007669"/>
    <property type="project" value="InterPro"/>
</dbReference>
<dbReference type="InterPro" id="IPR001995">
    <property type="entry name" value="Peptidase_A2_cat"/>
</dbReference>
<evidence type="ECO:0000313" key="10">
    <source>
        <dbReference type="EMBL" id="KAK6174616.1"/>
    </source>
</evidence>
<protein>
    <recommendedName>
        <fullName evidence="12">Endonuclease</fullName>
    </recommendedName>
</protein>
<gene>
    <name evidence="10" type="ORF">SNE40_017856</name>
</gene>
<dbReference type="FunFam" id="1.10.340.70:FF:000001">
    <property type="entry name" value="Retrovirus-related Pol polyprotein from transposon gypsy-like Protein"/>
    <property type="match status" value="1"/>
</dbReference>
<dbReference type="InterPro" id="IPR021109">
    <property type="entry name" value="Peptidase_aspartic_dom_sf"/>
</dbReference>
<dbReference type="InterPro" id="IPR001584">
    <property type="entry name" value="Integrase_cat-core"/>
</dbReference>
<dbReference type="Gene3D" id="3.10.10.10">
    <property type="entry name" value="HIV Type 1 Reverse Transcriptase, subunit A, domain 1"/>
    <property type="match status" value="1"/>
</dbReference>
<name>A0AAN8JB71_PATCE</name>
<dbReference type="Gene3D" id="2.40.70.10">
    <property type="entry name" value="Acid Proteases"/>
    <property type="match status" value="1"/>
</dbReference>
<dbReference type="PANTHER" id="PTHR37984:SF5">
    <property type="entry name" value="PROTEIN NYNRIN-LIKE"/>
    <property type="match status" value="1"/>
</dbReference>
<evidence type="ECO:0000256" key="4">
    <source>
        <dbReference type="ARBA" id="ARBA00022759"/>
    </source>
</evidence>
<dbReference type="Pfam" id="PF13650">
    <property type="entry name" value="Asp_protease_2"/>
    <property type="match status" value="1"/>
</dbReference>
<evidence type="ECO:0000313" key="11">
    <source>
        <dbReference type="Proteomes" id="UP001347796"/>
    </source>
</evidence>
<dbReference type="FunFam" id="3.30.70.270:FF:000020">
    <property type="entry name" value="Transposon Tf2-6 polyprotein-like Protein"/>
    <property type="match status" value="1"/>
</dbReference>
<dbReference type="Pfam" id="PF00665">
    <property type="entry name" value="rve"/>
    <property type="match status" value="1"/>
</dbReference>
<dbReference type="InterPro" id="IPR054465">
    <property type="entry name" value="Integrase_p58-like_C"/>
</dbReference>
<evidence type="ECO:0000256" key="1">
    <source>
        <dbReference type="ARBA" id="ARBA00022679"/>
    </source>
</evidence>
<evidence type="ECO:0000256" key="6">
    <source>
        <dbReference type="ARBA" id="ARBA00023268"/>
    </source>
</evidence>
<accession>A0AAN8JB71</accession>
<dbReference type="EMBL" id="JAZGQO010000011">
    <property type="protein sequence ID" value="KAK6174616.1"/>
    <property type="molecule type" value="Genomic_DNA"/>
</dbReference>
<dbReference type="CDD" id="cd00303">
    <property type="entry name" value="retropepsin_like"/>
    <property type="match status" value="1"/>
</dbReference>
<dbReference type="PROSITE" id="PS50175">
    <property type="entry name" value="ASP_PROT_RETROV"/>
    <property type="match status" value="1"/>
</dbReference>
<feature type="domain" description="Peptidase A2" evidence="7">
    <location>
        <begin position="1"/>
        <end position="80"/>
    </location>
</feature>
<comment type="caution">
    <text evidence="10">The sequence shown here is derived from an EMBL/GenBank/DDBJ whole genome shotgun (WGS) entry which is preliminary data.</text>
</comment>
<dbReference type="Pfam" id="PF17919">
    <property type="entry name" value="RT_RNaseH_2"/>
    <property type="match status" value="1"/>
</dbReference>
<dbReference type="Gene3D" id="1.10.340.70">
    <property type="match status" value="1"/>
</dbReference>
<evidence type="ECO:0008006" key="12">
    <source>
        <dbReference type="Google" id="ProtNLM"/>
    </source>
</evidence>
<dbReference type="InterPro" id="IPR012337">
    <property type="entry name" value="RNaseH-like_sf"/>
</dbReference>
<dbReference type="Pfam" id="PF17921">
    <property type="entry name" value="Integrase_H2C2"/>
    <property type="match status" value="1"/>
</dbReference>
<feature type="domain" description="Reverse transcriptase" evidence="8">
    <location>
        <begin position="308"/>
        <end position="488"/>
    </location>
</feature>
<dbReference type="GO" id="GO:0004519">
    <property type="term" value="F:endonuclease activity"/>
    <property type="evidence" value="ECO:0007669"/>
    <property type="project" value="UniProtKB-KW"/>
</dbReference>
<dbReference type="InterPro" id="IPR041577">
    <property type="entry name" value="RT_RNaseH_2"/>
</dbReference>
<dbReference type="CDD" id="cd09274">
    <property type="entry name" value="RNase_HI_RT_Ty3"/>
    <property type="match status" value="1"/>
</dbReference>
<dbReference type="SUPFAM" id="SSF56672">
    <property type="entry name" value="DNA/RNA polymerases"/>
    <property type="match status" value="1"/>
</dbReference>
<dbReference type="InterPro" id="IPR000477">
    <property type="entry name" value="RT_dom"/>
</dbReference>
<dbReference type="GO" id="GO:0004190">
    <property type="term" value="F:aspartic-type endopeptidase activity"/>
    <property type="evidence" value="ECO:0007669"/>
    <property type="project" value="InterPro"/>
</dbReference>
<organism evidence="10 11">
    <name type="scientific">Patella caerulea</name>
    <name type="common">Rayed Mediterranean limpet</name>
    <dbReference type="NCBI Taxonomy" id="87958"/>
    <lineage>
        <taxon>Eukaryota</taxon>
        <taxon>Metazoa</taxon>
        <taxon>Spiralia</taxon>
        <taxon>Lophotrochozoa</taxon>
        <taxon>Mollusca</taxon>
        <taxon>Gastropoda</taxon>
        <taxon>Patellogastropoda</taxon>
        <taxon>Patelloidea</taxon>
        <taxon>Patellidae</taxon>
        <taxon>Patella</taxon>
    </lineage>
</organism>
<dbReference type="GO" id="GO:0003676">
    <property type="term" value="F:nucleic acid binding"/>
    <property type="evidence" value="ECO:0007669"/>
    <property type="project" value="InterPro"/>
</dbReference>
<dbReference type="Pfam" id="PF22938">
    <property type="entry name" value="Integrase_p58_C"/>
    <property type="match status" value="1"/>
</dbReference>
<keyword evidence="2" id="KW-0548">Nucleotidyltransferase</keyword>
<sequence length="1232" mass="139850">MLVDTGANITLLNREVLDKLTKKSSSIKLLPVNLSMVTATGELSPFHGKTHLKIKLGKRIVSQEVYITDIQNDGILGLDFLTNIGGDVILSKNCLNVKGEEIPCYFFSTEAEPKVCRLALAEDTVVPPETEIIVSGKFIDPVINMQKGIIEPLPGFTKKTGLLLAKCFVNTRGGNIPLRIINVTNQPCKIYKNTVAAQCEVAEEIVKVEQDNSVQQVYNVTKTHILPDHVTEVLDRSIPNLNDSEKDKLRNLLIKHSDLFSKDSLDIGGTNLVEHRINTGNAMPIKQPPRRIPLAKLQEAREEIEKMAKQGIISPSISPWSSPVVLVKKKDNSTRFCVDYRKLNDVTIKDSHPLPRIDDTLDALSGAKLFSTLDLKSGYHQVKLAESDKEKSAFSVYGSGLWEFNVMSFGLCNAPGSFERLMERVLKGLSWQICLVYLDDIIVYSKSFEQHLENLTKVFECLKQANLKLNPKKCHLTKEEVTYLGHIVSAQGIATDPAKIEAVKNWPVPVYVKQIRSFLGLCSYYRRFVKGFADIARPLHKLTEKARPFQWTEECHKAFQRLRTALTASPVLAYPNDNDKYIIDCDASNEGLGAVLSQVQDGTERVICFYSKAFSSAERKYCVTRRELLAMITSIKNFHHYLYGRKFLVRTDHGALRWLFNFKNPEGQIARWFETLAAYDFEIEHRPGRIHSNADALSRRPCFERNCSKCSSAEERYGEFSHVGNDLNPMENVVPKIGQTNDENANLTTDKEGDPIPSASVRMVGIGTTDSINMPSTSFPPDQSNGSEYILNDVDIPAKQGEDKILAQIIDWKQTNKKPQWEEIANKDVSIKYYWHRFESFVLRGGVLYRSWEKEVGDLTYLLVLPSCLKKLAFEHLHNSPTGGHLGVKKTLYKLRSRFSWYGMRSDVRYWVNCCDICSSRKRPAHKPKAPLKLYCVGAPMERIAMDIMGPLPLTLNGNKYVLVVGDYFTKYTDAYPIKDTTALTVADTLIERFVTHFGVPLSLHTDQGSNFGSKVFASMCQTLAIHKTRTTPFRPQSDGMIERANQTIKNMLSAFVNENQNDWDKYLPMIMMAYRSSIHESTGVTPNKMMYGREITLPVDLVFGTPEMMNTDNYSLDFNYAYELEQKINRIHNFARGRLNMAGANMKRNYDKKLAHNSYEVGTPVWVHNPKPRKGLSRKLQRDWQGPYIVTQIINSVIYRIQESPRAKPKIVHHDKLKRYEGNCPPTWHRV</sequence>
<dbReference type="Gene3D" id="3.30.70.270">
    <property type="match status" value="2"/>
</dbReference>
<evidence type="ECO:0000259" key="7">
    <source>
        <dbReference type="PROSITE" id="PS50175"/>
    </source>
</evidence>
<dbReference type="InterPro" id="IPR041588">
    <property type="entry name" value="Integrase_H2C2"/>
</dbReference>
<evidence type="ECO:0000256" key="3">
    <source>
        <dbReference type="ARBA" id="ARBA00022722"/>
    </source>
</evidence>
<proteinExistence type="predicted"/>
<evidence type="ECO:0000259" key="9">
    <source>
        <dbReference type="PROSITE" id="PS50994"/>
    </source>
</evidence>
<keyword evidence="11" id="KW-1185">Reference proteome</keyword>
<dbReference type="Gene3D" id="3.10.20.370">
    <property type="match status" value="1"/>
</dbReference>
<keyword evidence="3" id="KW-0540">Nuclease</keyword>
<dbReference type="PANTHER" id="PTHR37984">
    <property type="entry name" value="PROTEIN CBG26694"/>
    <property type="match status" value="1"/>
</dbReference>
<dbReference type="SUPFAM" id="SSF53098">
    <property type="entry name" value="Ribonuclease H-like"/>
    <property type="match status" value="1"/>
</dbReference>
<dbReference type="GO" id="GO:0016779">
    <property type="term" value="F:nucleotidyltransferase activity"/>
    <property type="evidence" value="ECO:0007669"/>
    <property type="project" value="UniProtKB-KW"/>
</dbReference>
<feature type="domain" description="Integrase catalytic" evidence="9">
    <location>
        <begin position="927"/>
        <end position="1095"/>
    </location>
</feature>
<keyword evidence="4" id="KW-0255">Endonuclease</keyword>
<dbReference type="FunFam" id="3.30.420.10:FF:000032">
    <property type="entry name" value="Retrovirus-related Pol polyprotein from transposon 297-like Protein"/>
    <property type="match status" value="1"/>
</dbReference>
<dbReference type="Gene3D" id="3.30.420.10">
    <property type="entry name" value="Ribonuclease H-like superfamily/Ribonuclease H"/>
    <property type="match status" value="1"/>
</dbReference>
<dbReference type="InterPro" id="IPR036397">
    <property type="entry name" value="RNaseH_sf"/>
</dbReference>
<dbReference type="InterPro" id="IPR043128">
    <property type="entry name" value="Rev_trsase/Diguanyl_cyclase"/>
</dbReference>